<organism evidence="2 3">
    <name type="scientific">Mycolicibacterium mageritense</name>
    <name type="common">Mycobacterium mageritense</name>
    <dbReference type="NCBI Taxonomy" id="53462"/>
    <lineage>
        <taxon>Bacteria</taxon>
        <taxon>Bacillati</taxon>
        <taxon>Actinomycetota</taxon>
        <taxon>Actinomycetes</taxon>
        <taxon>Mycobacteriales</taxon>
        <taxon>Mycobacteriaceae</taxon>
        <taxon>Mycolicibacterium</taxon>
    </lineage>
</organism>
<protein>
    <recommendedName>
        <fullName evidence="1">Thiolase C-terminal domain-containing protein</fullName>
    </recommendedName>
</protein>
<sequence>MRKAMQAFGMAGLMPADVDVAEVRDFISYEELGFAECFGAHRPGESETRSVGDARIAVTVLEAPDGG</sequence>
<keyword evidence="3" id="KW-1185">Reference proteome</keyword>
<gene>
    <name evidence="2" type="ORF">MMAGJ_00640</name>
</gene>
<proteinExistence type="predicted"/>
<name>A0ABM7HJZ1_MYCME</name>
<dbReference type="Pfam" id="PF22691">
    <property type="entry name" value="Thiolase_C_1"/>
    <property type="match status" value="1"/>
</dbReference>
<dbReference type="EMBL" id="AP022567">
    <property type="protein sequence ID" value="BBX30782.1"/>
    <property type="molecule type" value="Genomic_DNA"/>
</dbReference>
<dbReference type="Gene3D" id="3.40.47.10">
    <property type="match status" value="1"/>
</dbReference>
<reference evidence="2 3" key="1">
    <citation type="journal article" date="2019" name="Emerg. Microbes Infect.">
        <title>Comprehensive subspecies identification of 175 nontuberculous mycobacteria species based on 7547 genomic profiles.</title>
        <authorList>
            <person name="Matsumoto Y."/>
            <person name="Kinjo T."/>
            <person name="Motooka D."/>
            <person name="Nabeya D."/>
            <person name="Jung N."/>
            <person name="Uechi K."/>
            <person name="Horii T."/>
            <person name="Iida T."/>
            <person name="Fujita J."/>
            <person name="Nakamura S."/>
        </authorList>
    </citation>
    <scope>NUCLEOTIDE SEQUENCE [LARGE SCALE GENOMIC DNA]</scope>
    <source>
        <strain evidence="2 3">JCM 12375</strain>
    </source>
</reference>
<dbReference type="InterPro" id="IPR016039">
    <property type="entry name" value="Thiolase-like"/>
</dbReference>
<dbReference type="RefSeq" id="WP_110798554.1">
    <property type="nucleotide sequence ID" value="NZ_AP022567.1"/>
</dbReference>
<dbReference type="InterPro" id="IPR055140">
    <property type="entry name" value="Thiolase_C_2"/>
</dbReference>
<dbReference type="Proteomes" id="UP000465622">
    <property type="component" value="Chromosome"/>
</dbReference>
<evidence type="ECO:0000259" key="1">
    <source>
        <dbReference type="Pfam" id="PF22691"/>
    </source>
</evidence>
<evidence type="ECO:0000313" key="3">
    <source>
        <dbReference type="Proteomes" id="UP000465622"/>
    </source>
</evidence>
<evidence type="ECO:0000313" key="2">
    <source>
        <dbReference type="EMBL" id="BBX30782.1"/>
    </source>
</evidence>
<accession>A0ABM7HJZ1</accession>
<feature type="domain" description="Thiolase C-terminal" evidence="1">
    <location>
        <begin position="4"/>
        <end position="48"/>
    </location>
</feature>